<proteinExistence type="inferred from homology"/>
<keyword evidence="3" id="KW-0012">Acyltransferase</keyword>
<dbReference type="PANTHER" id="PTHR31623:SF122">
    <property type="entry name" value="HXXXD-TYPE ACYL-TRANSFERASE FAMILY PROTEIN"/>
    <property type="match status" value="1"/>
</dbReference>
<dbReference type="Proteomes" id="UP000327157">
    <property type="component" value="Chromosome 10"/>
</dbReference>
<evidence type="ECO:0000256" key="4">
    <source>
        <dbReference type="SAM" id="Coils"/>
    </source>
</evidence>
<keyword evidence="2" id="KW-0808">Transferase</keyword>
<sequence length="227" mass="26190">MINVEVIHKEIIKPSSPTPHHLRYLPLSVFDQFKYEIYLPHVVFYPSSSEEHSLVAEKSELLKKSLSEALTQFYPFAGEFKYNDSINCDDRGAVFLEAQVEENEANDLQILVAKLRKSVEELKVKHTNEIRAEDVVQFFKEYGELIEKDDMDNYTCSSLCRFPFCSANFGWGKPSCTRFPLTEVFKNMFLLSDATDGNGIEAYLSMKEEDMVMFETNQDLLTYASLQ</sequence>
<evidence type="ECO:0000256" key="1">
    <source>
        <dbReference type="ARBA" id="ARBA00009861"/>
    </source>
</evidence>
<dbReference type="EMBL" id="SMOL01000695">
    <property type="protein sequence ID" value="KAB2601211.1"/>
    <property type="molecule type" value="Genomic_DNA"/>
</dbReference>
<evidence type="ECO:0000313" key="5">
    <source>
        <dbReference type="EMBL" id="KAB2601211.1"/>
    </source>
</evidence>
<dbReference type="GO" id="GO:0016746">
    <property type="term" value="F:acyltransferase activity"/>
    <property type="evidence" value="ECO:0007669"/>
    <property type="project" value="UniProtKB-KW"/>
</dbReference>
<reference evidence="5 6" key="3">
    <citation type="submission" date="2019-11" db="EMBL/GenBank/DDBJ databases">
        <title>A de novo genome assembly of a pear dwarfing rootstock.</title>
        <authorList>
            <person name="Wang F."/>
            <person name="Wang J."/>
            <person name="Li S."/>
            <person name="Zhang Y."/>
            <person name="Fang M."/>
            <person name="Ma L."/>
            <person name="Zhao Y."/>
            <person name="Jiang S."/>
        </authorList>
    </citation>
    <scope>NUCLEOTIDE SEQUENCE [LARGE SCALE GENOMIC DNA]</scope>
    <source>
        <strain evidence="5">S2</strain>
        <tissue evidence="5">Leaf</tissue>
    </source>
</reference>
<keyword evidence="6" id="KW-1185">Reference proteome</keyword>
<comment type="similarity">
    <text evidence="1">Belongs to the plant acyltransferase family.</text>
</comment>
<keyword evidence="4" id="KW-0175">Coiled coil</keyword>
<comment type="caution">
    <text evidence="5">The sequence shown here is derived from an EMBL/GenBank/DDBJ whole genome shotgun (WGS) entry which is preliminary data.</text>
</comment>
<dbReference type="OrthoDB" id="1193784at2759"/>
<name>A0A5N5FHJ2_9ROSA</name>
<reference evidence="6" key="2">
    <citation type="submission" date="2019-10" db="EMBL/GenBank/DDBJ databases">
        <title>A de novo genome assembly of a pear dwarfing rootstock.</title>
        <authorList>
            <person name="Wang F."/>
            <person name="Wang J."/>
            <person name="Li S."/>
            <person name="Zhang Y."/>
            <person name="Fang M."/>
            <person name="Ma L."/>
            <person name="Zhao Y."/>
            <person name="Jiang S."/>
        </authorList>
    </citation>
    <scope>NUCLEOTIDE SEQUENCE [LARGE SCALE GENOMIC DNA]</scope>
</reference>
<evidence type="ECO:0000256" key="2">
    <source>
        <dbReference type="ARBA" id="ARBA00022679"/>
    </source>
</evidence>
<protein>
    <submittedName>
        <fullName evidence="5">Vinorine synthase-like</fullName>
    </submittedName>
</protein>
<dbReference type="Pfam" id="PF02458">
    <property type="entry name" value="Transferase"/>
    <property type="match status" value="2"/>
</dbReference>
<reference evidence="5 6" key="1">
    <citation type="submission" date="2019-09" db="EMBL/GenBank/DDBJ databases">
        <authorList>
            <person name="Ou C."/>
        </authorList>
    </citation>
    <scope>NUCLEOTIDE SEQUENCE [LARGE SCALE GENOMIC DNA]</scope>
    <source>
        <strain evidence="5">S2</strain>
        <tissue evidence="5">Leaf</tissue>
    </source>
</reference>
<evidence type="ECO:0000313" key="6">
    <source>
        <dbReference type="Proteomes" id="UP000327157"/>
    </source>
</evidence>
<accession>A0A5N5FHJ2</accession>
<dbReference type="Gene3D" id="3.30.559.10">
    <property type="entry name" value="Chloramphenicol acetyltransferase-like domain"/>
    <property type="match status" value="1"/>
</dbReference>
<dbReference type="InterPro" id="IPR023213">
    <property type="entry name" value="CAT-like_dom_sf"/>
</dbReference>
<feature type="coiled-coil region" evidence="4">
    <location>
        <begin position="98"/>
        <end position="125"/>
    </location>
</feature>
<dbReference type="AlphaFoldDB" id="A0A5N5FHJ2"/>
<gene>
    <name evidence="5" type="ORF">D8674_002216</name>
</gene>
<evidence type="ECO:0000256" key="3">
    <source>
        <dbReference type="ARBA" id="ARBA00023315"/>
    </source>
</evidence>
<organism evidence="5 6">
    <name type="scientific">Pyrus ussuriensis x Pyrus communis</name>
    <dbReference type="NCBI Taxonomy" id="2448454"/>
    <lineage>
        <taxon>Eukaryota</taxon>
        <taxon>Viridiplantae</taxon>
        <taxon>Streptophyta</taxon>
        <taxon>Embryophyta</taxon>
        <taxon>Tracheophyta</taxon>
        <taxon>Spermatophyta</taxon>
        <taxon>Magnoliopsida</taxon>
        <taxon>eudicotyledons</taxon>
        <taxon>Gunneridae</taxon>
        <taxon>Pentapetalae</taxon>
        <taxon>rosids</taxon>
        <taxon>fabids</taxon>
        <taxon>Rosales</taxon>
        <taxon>Rosaceae</taxon>
        <taxon>Amygdaloideae</taxon>
        <taxon>Maleae</taxon>
        <taxon>Pyrus</taxon>
    </lineage>
</organism>
<dbReference type="PANTHER" id="PTHR31623">
    <property type="entry name" value="F21J9.9"/>
    <property type="match status" value="1"/>
</dbReference>